<dbReference type="Proteomes" id="UP000732619">
    <property type="component" value="Unassembled WGS sequence"/>
</dbReference>
<sequence length="153" mass="17793">MKVNLFVSKDLEEPYAEIYTDALTDNIQKAMVLLENETEDEEGMSDNSILAVKKGQDIVLLDFEDIFMIRVEEKQTKVYTEDNDYLVKKPLYQIEENLDSNFVRVSKTTIVNLRKIKRVAPSLRGMMFIELKNGLKDNISRKYLSDFKDALDL</sequence>
<dbReference type="InterPro" id="IPR007492">
    <property type="entry name" value="LytTR_DNA-bd_dom"/>
</dbReference>
<protein>
    <submittedName>
        <fullName evidence="2">LytTR family transcriptional regulator</fullName>
    </submittedName>
</protein>
<organism evidence="2 3">
    <name type="scientific">Methanobrevibacter olleyae</name>
    <dbReference type="NCBI Taxonomy" id="294671"/>
    <lineage>
        <taxon>Archaea</taxon>
        <taxon>Methanobacteriati</taxon>
        <taxon>Methanobacteriota</taxon>
        <taxon>Methanomada group</taxon>
        <taxon>Methanobacteria</taxon>
        <taxon>Methanobacteriales</taxon>
        <taxon>Methanobacteriaceae</taxon>
        <taxon>Methanobrevibacter</taxon>
    </lineage>
</organism>
<dbReference type="AlphaFoldDB" id="A0A8T3VSC3"/>
<dbReference type="PROSITE" id="PS50930">
    <property type="entry name" value="HTH_LYTTR"/>
    <property type="match status" value="1"/>
</dbReference>
<dbReference type="PANTHER" id="PTHR37299">
    <property type="entry name" value="TRANSCRIPTIONAL REGULATOR-RELATED"/>
    <property type="match status" value="1"/>
</dbReference>
<comment type="caution">
    <text evidence="2">The sequence shown here is derived from an EMBL/GenBank/DDBJ whole genome shotgun (WGS) entry which is preliminary data.</text>
</comment>
<dbReference type="InterPro" id="IPR046947">
    <property type="entry name" value="LytR-like"/>
</dbReference>
<dbReference type="EMBL" id="SUTG01000010">
    <property type="protein sequence ID" value="MBE6512181.1"/>
    <property type="molecule type" value="Genomic_DNA"/>
</dbReference>
<evidence type="ECO:0000259" key="1">
    <source>
        <dbReference type="PROSITE" id="PS50930"/>
    </source>
</evidence>
<accession>A0A8T3VSC3</accession>
<evidence type="ECO:0000313" key="3">
    <source>
        <dbReference type="Proteomes" id="UP000732619"/>
    </source>
</evidence>
<dbReference type="SMART" id="SM00850">
    <property type="entry name" value="LytTR"/>
    <property type="match status" value="1"/>
</dbReference>
<evidence type="ECO:0000313" key="2">
    <source>
        <dbReference type="EMBL" id="MBE6512181.1"/>
    </source>
</evidence>
<dbReference type="Pfam" id="PF04397">
    <property type="entry name" value="LytTR"/>
    <property type="match status" value="1"/>
</dbReference>
<proteinExistence type="predicted"/>
<name>A0A8T3VSC3_METOL</name>
<feature type="domain" description="HTH LytTR-type" evidence="1">
    <location>
        <begin position="50"/>
        <end position="153"/>
    </location>
</feature>
<reference evidence="2" key="1">
    <citation type="submission" date="2019-04" db="EMBL/GenBank/DDBJ databases">
        <title>Evolution of Biomass-Degrading Anaerobic Consortia Revealed by Metagenomics.</title>
        <authorList>
            <person name="Peng X."/>
        </authorList>
    </citation>
    <scope>NUCLEOTIDE SEQUENCE</scope>
    <source>
        <strain evidence="2">SIG14</strain>
    </source>
</reference>
<gene>
    <name evidence="2" type="ORF">E7Z75_03375</name>
</gene>
<dbReference type="Gene3D" id="2.40.50.1020">
    <property type="entry name" value="LytTr DNA-binding domain"/>
    <property type="match status" value="1"/>
</dbReference>
<dbReference type="GO" id="GO:0000156">
    <property type="term" value="F:phosphorelay response regulator activity"/>
    <property type="evidence" value="ECO:0007669"/>
    <property type="project" value="InterPro"/>
</dbReference>
<dbReference type="PANTHER" id="PTHR37299:SF1">
    <property type="entry name" value="STAGE 0 SPORULATION PROTEIN A HOMOLOG"/>
    <property type="match status" value="1"/>
</dbReference>
<dbReference type="GO" id="GO:0003677">
    <property type="term" value="F:DNA binding"/>
    <property type="evidence" value="ECO:0007669"/>
    <property type="project" value="InterPro"/>
</dbReference>